<proteinExistence type="predicted"/>
<feature type="domain" description="ParB-like N-terminal" evidence="1">
    <location>
        <begin position="8"/>
        <end position="102"/>
    </location>
</feature>
<dbReference type="AlphaFoldDB" id="A0A849SGF0"/>
<accession>A0A849SGF0</accession>
<dbReference type="EMBL" id="JABFRW010000120">
    <property type="protein sequence ID" value="NOT34442.1"/>
    <property type="molecule type" value="Genomic_DNA"/>
</dbReference>
<dbReference type="SUPFAM" id="SSF110849">
    <property type="entry name" value="ParB/Sulfiredoxin"/>
    <property type="match status" value="1"/>
</dbReference>
<dbReference type="GO" id="GO:0007059">
    <property type="term" value="P:chromosome segregation"/>
    <property type="evidence" value="ECO:0007669"/>
    <property type="project" value="TreeGrafter"/>
</dbReference>
<dbReference type="Pfam" id="PF02195">
    <property type="entry name" value="ParB_N"/>
    <property type="match status" value="1"/>
</dbReference>
<name>A0A849SGF0_UNCEI</name>
<evidence type="ECO:0000259" key="1">
    <source>
        <dbReference type="SMART" id="SM00470"/>
    </source>
</evidence>
<protein>
    <submittedName>
        <fullName evidence="2">ParB N-terminal domain-containing protein</fullName>
    </submittedName>
</protein>
<sequence length="129" mass="14889">MKQYHPILVIPLRQIAIDSESPHKSLGTEDEERRLRDSVERFGVMSPLLVSKHGPRRYLIIDGYRRFVVARDLGIKKLACVIHPPMESGDREALRLSLYMTFKPLTQAERLRQLRRLRNLGITSPGTQS</sequence>
<dbReference type="Proteomes" id="UP000580839">
    <property type="component" value="Unassembled WGS sequence"/>
</dbReference>
<evidence type="ECO:0000313" key="3">
    <source>
        <dbReference type="Proteomes" id="UP000580839"/>
    </source>
</evidence>
<dbReference type="Gene3D" id="3.90.1530.10">
    <property type="entry name" value="Conserved hypothetical protein from pyrococcus furiosus pfu- 392566-001, ParB domain"/>
    <property type="match status" value="1"/>
</dbReference>
<dbReference type="InterPro" id="IPR050336">
    <property type="entry name" value="Chromosome_partition/occlusion"/>
</dbReference>
<evidence type="ECO:0000313" key="2">
    <source>
        <dbReference type="EMBL" id="NOT34442.1"/>
    </source>
</evidence>
<reference evidence="2 3" key="1">
    <citation type="submission" date="2020-04" db="EMBL/GenBank/DDBJ databases">
        <title>Metagenomic profiling of ammonia- and methane-oxidizing microorganisms in a Dutch drinking water treatment plant.</title>
        <authorList>
            <person name="Poghosyan L."/>
            <person name="Leucker S."/>
        </authorList>
    </citation>
    <scope>NUCLEOTIDE SEQUENCE [LARGE SCALE GENOMIC DNA]</scope>
    <source>
        <strain evidence="2">S-RSF-IL-03</strain>
    </source>
</reference>
<dbReference type="GO" id="GO:0005694">
    <property type="term" value="C:chromosome"/>
    <property type="evidence" value="ECO:0007669"/>
    <property type="project" value="TreeGrafter"/>
</dbReference>
<gene>
    <name evidence="2" type="ORF">HOP12_09760</name>
</gene>
<dbReference type="PANTHER" id="PTHR33375">
    <property type="entry name" value="CHROMOSOME-PARTITIONING PROTEIN PARB-RELATED"/>
    <property type="match status" value="1"/>
</dbReference>
<organism evidence="2 3">
    <name type="scientific">Eiseniibacteriota bacterium</name>
    <dbReference type="NCBI Taxonomy" id="2212470"/>
    <lineage>
        <taxon>Bacteria</taxon>
        <taxon>Candidatus Eiseniibacteriota</taxon>
    </lineage>
</organism>
<dbReference type="PANTHER" id="PTHR33375:SF1">
    <property type="entry name" value="CHROMOSOME-PARTITIONING PROTEIN PARB-RELATED"/>
    <property type="match status" value="1"/>
</dbReference>
<comment type="caution">
    <text evidence="2">The sequence shown here is derived from an EMBL/GenBank/DDBJ whole genome shotgun (WGS) entry which is preliminary data.</text>
</comment>
<dbReference type="InterPro" id="IPR003115">
    <property type="entry name" value="ParB_N"/>
</dbReference>
<dbReference type="InterPro" id="IPR036086">
    <property type="entry name" value="ParB/Sulfiredoxin_sf"/>
</dbReference>
<dbReference type="SMART" id="SM00470">
    <property type="entry name" value="ParB"/>
    <property type="match status" value="1"/>
</dbReference>